<keyword evidence="1" id="KW-0378">Hydrolase</keyword>
<dbReference type="eggNOG" id="COG1515">
    <property type="taxonomic scope" value="Bacteria"/>
</dbReference>
<dbReference type="EMBL" id="CP003360">
    <property type="protein sequence ID" value="AFM24659.1"/>
    <property type="molecule type" value="Genomic_DNA"/>
</dbReference>
<evidence type="ECO:0000313" key="2">
    <source>
        <dbReference type="Proteomes" id="UP000006055"/>
    </source>
</evidence>
<sequence length="172" mass="19002">MIAAVDVHYHSAGGATAAVIVFRDWREDRAEAEFLENIAQVEPYVPGNFYKRELPCLLPVLQKVQHTLEAVIVDGYVWLAPDNRPGLGAHLYRALGSGIAVIGVAKDPYRESSNALPVIRGRSRKPLYVSAVGIDPALAAKHVASMQGRYRIPTMLKRVDRLCRSLRDFPGI</sequence>
<protein>
    <submittedName>
        <fullName evidence="1">Deoxyinosine 3'endonuclease (Endonuclease V)</fullName>
        <ecNumber evidence="1">3.1.21.-</ecNumber>
    </submittedName>
</protein>
<gene>
    <name evidence="1" type="ordered locus">Desti_1952</name>
</gene>
<dbReference type="Gene3D" id="3.30.2170.10">
    <property type="entry name" value="archaeoglobus fulgidus dsm 4304 superfamily"/>
    <property type="match status" value="1"/>
</dbReference>
<dbReference type="GO" id="GO:0004519">
    <property type="term" value="F:endonuclease activity"/>
    <property type="evidence" value="ECO:0007669"/>
    <property type="project" value="UniProtKB-KW"/>
</dbReference>
<dbReference type="EC" id="3.1.21.-" evidence="1"/>
<keyword evidence="1" id="KW-0255">Endonuclease</keyword>
<dbReference type="KEGG" id="dti:Desti_1952"/>
<dbReference type="GO" id="GO:0016787">
    <property type="term" value="F:hydrolase activity"/>
    <property type="evidence" value="ECO:0007669"/>
    <property type="project" value="UniProtKB-KW"/>
</dbReference>
<evidence type="ECO:0000313" key="1">
    <source>
        <dbReference type="EMBL" id="AFM24659.1"/>
    </source>
</evidence>
<dbReference type="AlphaFoldDB" id="I4C518"/>
<proteinExistence type="predicted"/>
<dbReference type="HOGENOM" id="CLU_1591036_0_0_7"/>
<dbReference type="Proteomes" id="UP000006055">
    <property type="component" value="Chromosome"/>
</dbReference>
<accession>I4C518</accession>
<keyword evidence="2" id="KW-1185">Reference proteome</keyword>
<dbReference type="InterPro" id="IPR007581">
    <property type="entry name" value="Endonuclease-V"/>
</dbReference>
<dbReference type="OrthoDB" id="2593273at2"/>
<dbReference type="GO" id="GO:0006281">
    <property type="term" value="P:DNA repair"/>
    <property type="evidence" value="ECO:0007669"/>
    <property type="project" value="InterPro"/>
</dbReference>
<name>I4C518_DESTA</name>
<dbReference type="RefSeq" id="WP_014809803.1">
    <property type="nucleotide sequence ID" value="NC_018025.1"/>
</dbReference>
<organism evidence="1 2">
    <name type="scientific">Desulfomonile tiedjei (strain ATCC 49306 / DSM 6799 / DCB-1)</name>
    <dbReference type="NCBI Taxonomy" id="706587"/>
    <lineage>
        <taxon>Bacteria</taxon>
        <taxon>Pseudomonadati</taxon>
        <taxon>Thermodesulfobacteriota</taxon>
        <taxon>Desulfomonilia</taxon>
        <taxon>Desulfomonilales</taxon>
        <taxon>Desulfomonilaceae</taxon>
        <taxon>Desulfomonile</taxon>
    </lineage>
</organism>
<dbReference type="STRING" id="706587.Desti_1952"/>
<dbReference type="Pfam" id="PF04493">
    <property type="entry name" value="Endonuclease_5"/>
    <property type="match status" value="1"/>
</dbReference>
<reference evidence="2" key="1">
    <citation type="submission" date="2012-06" db="EMBL/GenBank/DDBJ databases">
        <title>Complete sequence of chromosome of Desulfomonile tiedjei DSM 6799.</title>
        <authorList>
            <person name="Lucas S."/>
            <person name="Copeland A."/>
            <person name="Lapidus A."/>
            <person name="Glavina del Rio T."/>
            <person name="Dalin E."/>
            <person name="Tice H."/>
            <person name="Bruce D."/>
            <person name="Goodwin L."/>
            <person name="Pitluck S."/>
            <person name="Peters L."/>
            <person name="Ovchinnikova G."/>
            <person name="Zeytun A."/>
            <person name="Lu M."/>
            <person name="Kyrpides N."/>
            <person name="Mavromatis K."/>
            <person name="Ivanova N."/>
            <person name="Brettin T."/>
            <person name="Detter J.C."/>
            <person name="Han C."/>
            <person name="Larimer F."/>
            <person name="Land M."/>
            <person name="Hauser L."/>
            <person name="Markowitz V."/>
            <person name="Cheng J.-F."/>
            <person name="Hugenholtz P."/>
            <person name="Woyke T."/>
            <person name="Wu D."/>
            <person name="Spring S."/>
            <person name="Schroeder M."/>
            <person name="Brambilla E."/>
            <person name="Klenk H.-P."/>
            <person name="Eisen J.A."/>
        </authorList>
    </citation>
    <scope>NUCLEOTIDE SEQUENCE [LARGE SCALE GENOMIC DNA]</scope>
    <source>
        <strain evidence="2">ATCC 49306 / DSM 6799 / DCB-1</strain>
    </source>
</reference>
<keyword evidence="1" id="KW-0540">Nuclease</keyword>